<proteinExistence type="predicted"/>
<protein>
    <submittedName>
        <fullName evidence="5">Three-finger toxin</fullName>
    </submittedName>
</protein>
<evidence type="ECO:0000313" key="5">
    <source>
        <dbReference type="EMBL" id="JAC96494.1"/>
    </source>
</evidence>
<reference evidence="5" key="1">
    <citation type="submission" date="2014-09" db="EMBL/GenBank/DDBJ databases">
        <title>RNA-seq and high-definition mass spectrometry reveal the complex and divergent venoms of two rear-fanged colubrid snakes.</title>
        <authorList>
            <person name="McGivern J.J."/>
            <person name="Wray K.P."/>
            <person name="Margres M.J."/>
            <person name="Couch M.E."/>
            <person name="Mackessy S.P."/>
            <person name="Rokyta D.R."/>
        </authorList>
    </citation>
    <scope>NUCLEOTIDE SEQUENCE</scope>
    <source>
        <tissue evidence="5">Venom gland</tissue>
    </source>
</reference>
<dbReference type="CDD" id="cd00206">
    <property type="entry name" value="TFP_snake_toxin"/>
    <property type="match status" value="1"/>
</dbReference>
<sequence>MKTLLLSLVVVAFVYLDSGHTMKCCNNMFCIIPVDCPDEGACYKKTSGGLLNLEVDMGCAANCTLPEAGATMKYCSGYKCNLAL</sequence>
<dbReference type="EMBL" id="GBSI01000001">
    <property type="protein sequence ID" value="JAC96494.1"/>
    <property type="molecule type" value="Transcribed_RNA"/>
</dbReference>
<dbReference type="GO" id="GO:0090729">
    <property type="term" value="F:toxin activity"/>
    <property type="evidence" value="ECO:0007669"/>
    <property type="project" value="InterPro"/>
</dbReference>
<accession>A0A098M253</accession>
<evidence type="ECO:0000256" key="1">
    <source>
        <dbReference type="ARBA" id="ARBA00004613"/>
    </source>
</evidence>
<dbReference type="Gene3D" id="2.10.60.10">
    <property type="entry name" value="CD59"/>
    <property type="match status" value="1"/>
</dbReference>
<keyword evidence="3" id="KW-1015">Disulfide bond</keyword>
<name>A0A098M253_9SAUR</name>
<comment type="subcellular location">
    <subcellularLocation>
        <location evidence="1">Secreted</location>
    </subcellularLocation>
</comment>
<dbReference type="EMBL" id="GDBE01000001">
    <property type="protein sequence ID" value="JAS04976.1"/>
    <property type="molecule type" value="Transcribed_RNA"/>
</dbReference>
<feature type="chain" id="PRO_5010610251" evidence="4">
    <location>
        <begin position="20"/>
        <end position="84"/>
    </location>
</feature>
<evidence type="ECO:0000313" key="6">
    <source>
        <dbReference type="EMBL" id="JAS04976.1"/>
    </source>
</evidence>
<dbReference type="SUPFAM" id="SSF57302">
    <property type="entry name" value="Snake toxin-like"/>
    <property type="match status" value="1"/>
</dbReference>
<dbReference type="AlphaFoldDB" id="A0A098M253"/>
<dbReference type="InterPro" id="IPR003571">
    <property type="entry name" value="Snake_3FTx"/>
</dbReference>
<evidence type="ECO:0000256" key="2">
    <source>
        <dbReference type="ARBA" id="ARBA00022525"/>
    </source>
</evidence>
<evidence type="ECO:0000256" key="3">
    <source>
        <dbReference type="ARBA" id="ARBA00023157"/>
    </source>
</evidence>
<keyword evidence="2" id="KW-0964">Secreted</keyword>
<keyword evidence="4" id="KW-0732">Signal</keyword>
<feature type="signal peptide" evidence="4">
    <location>
        <begin position="1"/>
        <end position="19"/>
    </location>
</feature>
<organism evidence="5">
    <name type="scientific">Hypsiglena sp. JMG-2014</name>
    <dbReference type="NCBI Taxonomy" id="1550645"/>
    <lineage>
        <taxon>Eukaryota</taxon>
        <taxon>Metazoa</taxon>
        <taxon>Chordata</taxon>
        <taxon>Craniata</taxon>
        <taxon>Vertebrata</taxon>
        <taxon>Euteleostomi</taxon>
        <taxon>Lepidosauria</taxon>
        <taxon>Squamata</taxon>
        <taxon>Bifurcata</taxon>
        <taxon>Unidentata</taxon>
        <taxon>Episquamata</taxon>
        <taxon>Toxicofera</taxon>
        <taxon>Serpentes</taxon>
        <taxon>Colubroidea</taxon>
        <taxon>Dipsadidae</taxon>
        <taxon>Hypsiglena</taxon>
    </lineage>
</organism>
<evidence type="ECO:0000256" key="4">
    <source>
        <dbReference type="SAM" id="SignalP"/>
    </source>
</evidence>
<dbReference type="GO" id="GO:0005576">
    <property type="term" value="C:extracellular region"/>
    <property type="evidence" value="ECO:0007669"/>
    <property type="project" value="UniProtKB-SubCell"/>
</dbReference>
<dbReference type="InterPro" id="IPR045860">
    <property type="entry name" value="Snake_toxin-like_sf"/>
</dbReference>
<reference evidence="6" key="2">
    <citation type="journal article" date="2015" name="G3 (Bethesda)">
        <title>Post-transcriptional mechanisms contribute little to phenotypic variation in snake venoms.</title>
        <authorList>
            <person name="Rokyta D.R."/>
            <person name="Margres M.J."/>
            <person name="Calvin K."/>
        </authorList>
    </citation>
    <scope>NUCLEOTIDE SEQUENCE</scope>
    <source>
        <tissue evidence="6">Venom gland</tissue>
    </source>
</reference>